<evidence type="ECO:0000256" key="7">
    <source>
        <dbReference type="PROSITE-ProRule" id="PRU00027"/>
    </source>
</evidence>
<comment type="caution">
    <text evidence="10">The sequence shown here is derived from an EMBL/GenBank/DDBJ whole genome shotgun (WGS) entry which is preliminary data.</text>
</comment>
<evidence type="ECO:0000256" key="3">
    <source>
        <dbReference type="ARBA" id="ARBA00022771"/>
    </source>
</evidence>
<feature type="region of interest" description="Disordered" evidence="8">
    <location>
        <begin position="98"/>
        <end position="117"/>
    </location>
</feature>
<dbReference type="InterPro" id="IPR003656">
    <property type="entry name" value="Znf_BED"/>
</dbReference>
<accession>A0A388KPL8</accession>
<dbReference type="Pfam" id="PF05699">
    <property type="entry name" value="Dimer_Tnp_hAT"/>
    <property type="match status" value="1"/>
</dbReference>
<keyword evidence="3 7" id="KW-0863">Zinc-finger</keyword>
<evidence type="ECO:0000256" key="6">
    <source>
        <dbReference type="ARBA" id="ARBA00023242"/>
    </source>
</evidence>
<sequence length="979" mass="111340">MSNDVAGQLFTYEYCNAKIKGKPSMKPTKQSLSCFDQTLPVSVSRRAGAHQKIIIPSEELPYYSAGGVYRYRGARKTPQDYTRKGDGERIKRGELTKELPKPEPPVAGAYQKRDNPPNTLFRKFYERGDLPIAVEHRGAEFELRRMADKQAAFGGRHIRDIGGGSGGSGRRRGKTAAEKGKEKLASTSTTPTSTVTSKDPTPAMDPSLFVPQDKARQDKLQREKPVWKYAEQGQEAGVKGRGEYWVRCRLCMQIWRGTSSRVVEHYLKTQKPCPSRTGEMVNELVNSGGKVLPGDKNTRYLLKNYRQLHGIPKGGVNQTEKADEVVEVPAYLEPQPPPTVGRAAPPCDAGDLHKENALEAAGGEAAGSNTVVLIVAVNNKEVRFGSVYQMLERIYDRRAVLKDMVNGRNAVKWNAIRWSTSKLRAILDLVYFTLRSDEWWTGLNKVVEVMEPVYGLLRRMDQDGTGPTNLVEYDDMIERNLSHVVLTVEQRASVMEKVKDRMKMMRQPAHATAFLLDPRRREPRWLHDQDSALVQNTMRFLSRQVGGEWKGQAHLDIWSDLNEFHTKPTRNDPKRNDTKMWDPTAKADVDKKTPSELWAAHGGDVPELQKVAIKVIGMWSTASPAERNWASMDYIHSKRRNKLSPERLAKLVYIHWNMQLLRVPETKNNGFVDLWCDFVEPAPEPEENDGSVSKGPEDEAEKTEEELVRERRLTKTSKGRVPKNLEDKDEELTDDSDLDDELWKGKCGLSEDSSGSEEDDDDDSDFELRPEPSVPGTTYIGRRWTRRQRREEPRPTATEPEVRETALYNPQSDVEFARLETDVETLLETRVDEDEEDANRAKAMADRETELVNKRMMEEARRAAIPTRREIERGLKQAREHQQQINQALEVEKEGEEEEEHQAEVGDYMEQEEEAEGMVQPQEIEEMEHQEEEEGAVQGGEEEEMQQEEEGEGLAQQKMQHGEVDTAREDEPHPTATAV</sequence>
<dbReference type="SUPFAM" id="SSF53098">
    <property type="entry name" value="Ribonuclease H-like"/>
    <property type="match status" value="1"/>
</dbReference>
<dbReference type="InterPro" id="IPR008906">
    <property type="entry name" value="HATC_C_dom"/>
</dbReference>
<keyword evidence="5" id="KW-0238">DNA-binding</keyword>
<dbReference type="EMBL" id="BFEA01000156">
    <property type="protein sequence ID" value="GBG71982.1"/>
    <property type="molecule type" value="Genomic_DNA"/>
</dbReference>
<gene>
    <name evidence="10" type="ORF">CBR_g10920</name>
</gene>
<feature type="compositionally biased region" description="Acidic residues" evidence="8">
    <location>
        <begin position="923"/>
        <end position="952"/>
    </location>
</feature>
<evidence type="ECO:0000256" key="1">
    <source>
        <dbReference type="ARBA" id="ARBA00004123"/>
    </source>
</evidence>
<name>A0A388KPL8_CHABU</name>
<dbReference type="InterPro" id="IPR012337">
    <property type="entry name" value="RNaseH-like_sf"/>
</dbReference>
<dbReference type="GO" id="GO:0003677">
    <property type="term" value="F:DNA binding"/>
    <property type="evidence" value="ECO:0007669"/>
    <property type="project" value="UniProtKB-KW"/>
</dbReference>
<organism evidence="10 11">
    <name type="scientific">Chara braunii</name>
    <name type="common">Braun's stonewort</name>
    <dbReference type="NCBI Taxonomy" id="69332"/>
    <lineage>
        <taxon>Eukaryota</taxon>
        <taxon>Viridiplantae</taxon>
        <taxon>Streptophyta</taxon>
        <taxon>Charophyceae</taxon>
        <taxon>Charales</taxon>
        <taxon>Characeae</taxon>
        <taxon>Chara</taxon>
    </lineage>
</organism>
<feature type="compositionally biased region" description="Acidic residues" evidence="8">
    <location>
        <begin position="893"/>
        <end position="916"/>
    </location>
</feature>
<dbReference type="PROSITE" id="PS50808">
    <property type="entry name" value="ZF_BED"/>
    <property type="match status" value="1"/>
</dbReference>
<keyword evidence="2" id="KW-0479">Metal-binding</keyword>
<dbReference type="GO" id="GO:0005634">
    <property type="term" value="C:nucleus"/>
    <property type="evidence" value="ECO:0007669"/>
    <property type="project" value="UniProtKB-SubCell"/>
</dbReference>
<feature type="compositionally biased region" description="Basic and acidic residues" evidence="8">
    <location>
        <begin position="960"/>
        <end position="973"/>
    </location>
</feature>
<dbReference type="Proteomes" id="UP000265515">
    <property type="component" value="Unassembled WGS sequence"/>
</dbReference>
<feature type="compositionally biased region" description="Acidic residues" evidence="8">
    <location>
        <begin position="754"/>
        <end position="765"/>
    </location>
</feature>
<feature type="domain" description="BED-type" evidence="9">
    <location>
        <begin position="221"/>
        <end position="280"/>
    </location>
</feature>
<feature type="compositionally biased region" description="Basic and acidic residues" evidence="8">
    <location>
        <begin position="175"/>
        <end position="184"/>
    </location>
</feature>
<keyword evidence="4" id="KW-0862">Zinc</keyword>
<evidence type="ECO:0000259" key="9">
    <source>
        <dbReference type="PROSITE" id="PS50808"/>
    </source>
</evidence>
<evidence type="ECO:0000256" key="5">
    <source>
        <dbReference type="ARBA" id="ARBA00023125"/>
    </source>
</evidence>
<feature type="region of interest" description="Disordered" evidence="8">
    <location>
        <begin position="875"/>
        <end position="979"/>
    </location>
</feature>
<feature type="compositionally biased region" description="Basic and acidic residues" evidence="8">
    <location>
        <begin position="789"/>
        <end position="804"/>
    </location>
</feature>
<evidence type="ECO:0000256" key="8">
    <source>
        <dbReference type="SAM" id="MobiDB-lite"/>
    </source>
</evidence>
<evidence type="ECO:0000256" key="2">
    <source>
        <dbReference type="ARBA" id="ARBA00022723"/>
    </source>
</evidence>
<feature type="compositionally biased region" description="Acidic residues" evidence="8">
    <location>
        <begin position="727"/>
        <end position="740"/>
    </location>
</feature>
<dbReference type="Gramene" id="GBG71982">
    <property type="protein sequence ID" value="GBG71982"/>
    <property type="gene ID" value="CBR_g10920"/>
</dbReference>
<comment type="subcellular location">
    <subcellularLocation>
        <location evidence="1">Nucleus</location>
    </subcellularLocation>
</comment>
<feature type="region of interest" description="Disordered" evidence="8">
    <location>
        <begin position="154"/>
        <end position="210"/>
    </location>
</feature>
<evidence type="ECO:0000313" key="10">
    <source>
        <dbReference type="EMBL" id="GBG71982.1"/>
    </source>
</evidence>
<feature type="region of interest" description="Disordered" evidence="8">
    <location>
        <begin position="682"/>
        <end position="806"/>
    </location>
</feature>
<evidence type="ECO:0000313" key="11">
    <source>
        <dbReference type="Proteomes" id="UP000265515"/>
    </source>
</evidence>
<feature type="compositionally biased region" description="Low complexity" evidence="8">
    <location>
        <begin position="186"/>
        <end position="202"/>
    </location>
</feature>
<protein>
    <recommendedName>
        <fullName evidence="9">BED-type domain-containing protein</fullName>
    </recommendedName>
</protein>
<evidence type="ECO:0000256" key="4">
    <source>
        <dbReference type="ARBA" id="ARBA00022833"/>
    </source>
</evidence>
<keyword evidence="11" id="KW-1185">Reference proteome</keyword>
<dbReference type="AlphaFoldDB" id="A0A388KPL8"/>
<dbReference type="OrthoDB" id="5954824at2759"/>
<dbReference type="GO" id="GO:0046983">
    <property type="term" value="F:protein dimerization activity"/>
    <property type="evidence" value="ECO:0007669"/>
    <property type="project" value="InterPro"/>
</dbReference>
<keyword evidence="6" id="KW-0539">Nucleus</keyword>
<proteinExistence type="predicted"/>
<dbReference type="GO" id="GO:0008270">
    <property type="term" value="F:zinc ion binding"/>
    <property type="evidence" value="ECO:0007669"/>
    <property type="project" value="UniProtKB-KW"/>
</dbReference>
<reference evidence="10 11" key="1">
    <citation type="journal article" date="2018" name="Cell">
        <title>The Chara Genome: Secondary Complexity and Implications for Plant Terrestrialization.</title>
        <authorList>
            <person name="Nishiyama T."/>
            <person name="Sakayama H."/>
            <person name="Vries J.D."/>
            <person name="Buschmann H."/>
            <person name="Saint-Marcoux D."/>
            <person name="Ullrich K.K."/>
            <person name="Haas F.B."/>
            <person name="Vanderstraeten L."/>
            <person name="Becker D."/>
            <person name="Lang D."/>
            <person name="Vosolsobe S."/>
            <person name="Rombauts S."/>
            <person name="Wilhelmsson P.K.I."/>
            <person name="Janitza P."/>
            <person name="Kern R."/>
            <person name="Heyl A."/>
            <person name="Rumpler F."/>
            <person name="Villalobos L.I.A.C."/>
            <person name="Clay J.M."/>
            <person name="Skokan R."/>
            <person name="Toyoda A."/>
            <person name="Suzuki Y."/>
            <person name="Kagoshima H."/>
            <person name="Schijlen E."/>
            <person name="Tajeshwar N."/>
            <person name="Catarino B."/>
            <person name="Hetherington A.J."/>
            <person name="Saltykova A."/>
            <person name="Bonnot C."/>
            <person name="Breuninger H."/>
            <person name="Symeonidi A."/>
            <person name="Radhakrishnan G.V."/>
            <person name="Van Nieuwerburgh F."/>
            <person name="Deforce D."/>
            <person name="Chang C."/>
            <person name="Karol K.G."/>
            <person name="Hedrich R."/>
            <person name="Ulvskov P."/>
            <person name="Glockner G."/>
            <person name="Delwiche C.F."/>
            <person name="Petrasek J."/>
            <person name="Van de Peer Y."/>
            <person name="Friml J."/>
            <person name="Beilby M."/>
            <person name="Dolan L."/>
            <person name="Kohara Y."/>
            <person name="Sugano S."/>
            <person name="Fujiyama A."/>
            <person name="Delaux P.-M."/>
            <person name="Quint M."/>
            <person name="TheiBen G."/>
            <person name="Hagemann M."/>
            <person name="Harholt J."/>
            <person name="Dunand C."/>
            <person name="Zachgo S."/>
            <person name="Langdale J."/>
            <person name="Maumus F."/>
            <person name="Straeten D.V.D."/>
            <person name="Gould S.B."/>
            <person name="Rensing S.A."/>
        </authorList>
    </citation>
    <scope>NUCLEOTIDE SEQUENCE [LARGE SCALE GENOMIC DNA]</scope>
    <source>
        <strain evidence="10 11">S276</strain>
    </source>
</reference>